<evidence type="ECO:0000313" key="2">
    <source>
        <dbReference type="EMBL" id="PIP28705.1"/>
    </source>
</evidence>
<dbReference type="SMART" id="SM00530">
    <property type="entry name" value="HTH_XRE"/>
    <property type="match status" value="1"/>
</dbReference>
<dbReference type="InterPro" id="IPR001387">
    <property type="entry name" value="Cro/C1-type_HTH"/>
</dbReference>
<dbReference type="PROSITE" id="PS50943">
    <property type="entry name" value="HTH_CROC1"/>
    <property type="match status" value="1"/>
</dbReference>
<dbReference type="AlphaFoldDB" id="A0A2G9Z6B5"/>
<sequence>MPSIIKNYMNKKKIIKKEKKAVDWQKYLNRQLRDQSVRKYYDEYGKQLEIAYQILQLRKKQKMSQTELARRLKTKQSNVARMEAGQQNFTTDTLQKVADIFKRQLKVEFVK</sequence>
<feature type="domain" description="HTH cro/C1-type" evidence="1">
    <location>
        <begin position="54"/>
        <end position="110"/>
    </location>
</feature>
<dbReference type="EMBL" id="PCRX01000059">
    <property type="protein sequence ID" value="PIP28705.1"/>
    <property type="molecule type" value="Genomic_DNA"/>
</dbReference>
<dbReference type="GO" id="GO:0003677">
    <property type="term" value="F:DNA binding"/>
    <property type="evidence" value="ECO:0007669"/>
    <property type="project" value="InterPro"/>
</dbReference>
<dbReference type="InterPro" id="IPR010982">
    <property type="entry name" value="Lambda_DNA-bd_dom_sf"/>
</dbReference>
<gene>
    <name evidence="2" type="ORF">COX28_03380</name>
</gene>
<organism evidence="2 3">
    <name type="scientific">Candidatus Kuenenbacteria bacterium CG23_combo_of_CG06-09_8_20_14_all_39_39</name>
    <dbReference type="NCBI Taxonomy" id="1974623"/>
    <lineage>
        <taxon>Bacteria</taxon>
        <taxon>Candidatus Kueneniibacteriota</taxon>
    </lineage>
</organism>
<proteinExistence type="predicted"/>
<protein>
    <recommendedName>
        <fullName evidence="1">HTH cro/C1-type domain-containing protein</fullName>
    </recommendedName>
</protein>
<comment type="caution">
    <text evidence="2">The sequence shown here is derived from an EMBL/GenBank/DDBJ whole genome shotgun (WGS) entry which is preliminary data.</text>
</comment>
<accession>A0A2G9Z6B5</accession>
<dbReference type="Pfam" id="PF01381">
    <property type="entry name" value="HTH_3"/>
    <property type="match status" value="1"/>
</dbReference>
<name>A0A2G9Z6B5_9BACT</name>
<reference evidence="2 3" key="1">
    <citation type="submission" date="2017-09" db="EMBL/GenBank/DDBJ databases">
        <title>Depth-based differentiation of microbial function through sediment-hosted aquifers and enrichment of novel symbionts in the deep terrestrial subsurface.</title>
        <authorList>
            <person name="Probst A.J."/>
            <person name="Ladd B."/>
            <person name="Jarett J.K."/>
            <person name="Geller-Mcgrath D.E."/>
            <person name="Sieber C.M."/>
            <person name="Emerson J.B."/>
            <person name="Anantharaman K."/>
            <person name="Thomas B.C."/>
            <person name="Malmstrom R."/>
            <person name="Stieglmeier M."/>
            <person name="Klingl A."/>
            <person name="Woyke T."/>
            <person name="Ryan C.M."/>
            <person name="Banfield J.F."/>
        </authorList>
    </citation>
    <scope>NUCLEOTIDE SEQUENCE [LARGE SCALE GENOMIC DNA]</scope>
    <source>
        <strain evidence="2">CG23_combo_of_CG06-09_8_20_14_all_39_39</strain>
    </source>
</reference>
<dbReference type="Gene3D" id="1.10.260.40">
    <property type="entry name" value="lambda repressor-like DNA-binding domains"/>
    <property type="match status" value="1"/>
</dbReference>
<evidence type="ECO:0000313" key="3">
    <source>
        <dbReference type="Proteomes" id="UP000231235"/>
    </source>
</evidence>
<evidence type="ECO:0000259" key="1">
    <source>
        <dbReference type="PROSITE" id="PS50943"/>
    </source>
</evidence>
<dbReference type="SUPFAM" id="SSF47413">
    <property type="entry name" value="lambda repressor-like DNA-binding domains"/>
    <property type="match status" value="1"/>
</dbReference>
<dbReference type="CDD" id="cd00093">
    <property type="entry name" value="HTH_XRE"/>
    <property type="match status" value="1"/>
</dbReference>
<dbReference type="Proteomes" id="UP000231235">
    <property type="component" value="Unassembled WGS sequence"/>
</dbReference>